<evidence type="ECO:0000313" key="1">
    <source>
        <dbReference type="EMBL" id="OGM98149.1"/>
    </source>
</evidence>
<protein>
    <submittedName>
        <fullName evidence="1">Uncharacterized protein</fullName>
    </submittedName>
</protein>
<proteinExistence type="predicted"/>
<name>A0A1F8ECV2_9BACT</name>
<evidence type="ECO:0000313" key="2">
    <source>
        <dbReference type="Proteomes" id="UP000178520"/>
    </source>
</evidence>
<organism evidence="1 2">
    <name type="scientific">Candidatus Yanofskybacteria bacterium RIFCSPHIGHO2_01_FULL_41_21</name>
    <dbReference type="NCBI Taxonomy" id="1802660"/>
    <lineage>
        <taxon>Bacteria</taxon>
        <taxon>Candidatus Yanofskyibacteriota</taxon>
    </lineage>
</organism>
<gene>
    <name evidence="1" type="ORF">A2735_00375</name>
</gene>
<accession>A0A1F8ECV2</accession>
<comment type="caution">
    <text evidence="1">The sequence shown here is derived from an EMBL/GenBank/DDBJ whole genome shotgun (WGS) entry which is preliminary data.</text>
</comment>
<sequence>MVQHGINQRKNLAMSLRRGGYSYSEIQKFVSVPKATLSYWFKDIKLSEAQLVRLQKKRNDAIQEGAQIRSKRVNEAIEKIERTSAKDIKDISKRELWLMGVMLYWRERVSDRDVKKGVKFTSSDPHLIRLFLKWLMEVGQLGEADVLCDILIEGDKDLPAGRQEKAISYWSEVTSFPQTVFTRVYVQKTKKKRKKRETKKAEFGLLRIRVKASSMLARQLSGWIMAIQNKI</sequence>
<reference evidence="1 2" key="1">
    <citation type="journal article" date="2016" name="Nat. Commun.">
        <title>Thousands of microbial genomes shed light on interconnected biogeochemical processes in an aquifer system.</title>
        <authorList>
            <person name="Anantharaman K."/>
            <person name="Brown C.T."/>
            <person name="Hug L.A."/>
            <person name="Sharon I."/>
            <person name="Castelle C.J."/>
            <person name="Probst A.J."/>
            <person name="Thomas B.C."/>
            <person name="Singh A."/>
            <person name="Wilkins M.J."/>
            <person name="Karaoz U."/>
            <person name="Brodie E.L."/>
            <person name="Williams K.H."/>
            <person name="Hubbard S.S."/>
            <person name="Banfield J.F."/>
        </authorList>
    </citation>
    <scope>NUCLEOTIDE SEQUENCE [LARGE SCALE GENOMIC DNA]</scope>
</reference>
<dbReference type="AlphaFoldDB" id="A0A1F8ECV2"/>
<dbReference type="EMBL" id="MGJA01000003">
    <property type="protein sequence ID" value="OGM98149.1"/>
    <property type="molecule type" value="Genomic_DNA"/>
</dbReference>
<dbReference type="Proteomes" id="UP000178520">
    <property type="component" value="Unassembled WGS sequence"/>
</dbReference>